<dbReference type="GO" id="GO:0044183">
    <property type="term" value="F:protein folding chaperone"/>
    <property type="evidence" value="ECO:0007669"/>
    <property type="project" value="TreeGrafter"/>
</dbReference>
<evidence type="ECO:0000313" key="6">
    <source>
        <dbReference type="Proteomes" id="UP000075714"/>
    </source>
</evidence>
<protein>
    <submittedName>
        <fullName evidence="5">Uncharacterized protein</fullName>
    </submittedName>
</protein>
<dbReference type="OrthoDB" id="529194at2759"/>
<evidence type="ECO:0000313" key="5">
    <source>
        <dbReference type="EMBL" id="KXZ43671.1"/>
    </source>
</evidence>
<evidence type="ECO:0000256" key="1">
    <source>
        <dbReference type="ARBA" id="ARBA00004305"/>
    </source>
</evidence>
<keyword evidence="6" id="KW-1185">Reference proteome</keyword>
<gene>
    <name evidence="5" type="ORF">GPECTOR_83g283</name>
</gene>
<dbReference type="AlphaFoldDB" id="A0A150G1I4"/>
<feature type="region of interest" description="Disordered" evidence="4">
    <location>
        <begin position="73"/>
        <end position="92"/>
    </location>
</feature>
<dbReference type="GO" id="GO:0034551">
    <property type="term" value="P:mitochondrial respiratory chain complex III assembly"/>
    <property type="evidence" value="ECO:0007669"/>
    <property type="project" value="InterPro"/>
</dbReference>
<evidence type="ECO:0000256" key="2">
    <source>
        <dbReference type="ARBA" id="ARBA00023128"/>
    </source>
</evidence>
<keyword evidence="3" id="KW-0143">Chaperone</keyword>
<comment type="subcellular location">
    <subcellularLocation>
        <location evidence="1">Mitochondrion matrix</location>
    </subcellularLocation>
</comment>
<dbReference type="PANTHER" id="PTHR46749:SF1">
    <property type="entry name" value="COMPLEX III ASSEMBLY FACTOR LYRM7"/>
    <property type="match status" value="1"/>
</dbReference>
<proteinExistence type="predicted"/>
<dbReference type="PANTHER" id="PTHR46749">
    <property type="entry name" value="COMPLEX III ASSEMBLY FACTOR LYRM7"/>
    <property type="match status" value="1"/>
</dbReference>
<reference evidence="6" key="1">
    <citation type="journal article" date="2016" name="Nat. Commun.">
        <title>The Gonium pectorale genome demonstrates co-option of cell cycle regulation during the evolution of multicellularity.</title>
        <authorList>
            <person name="Hanschen E.R."/>
            <person name="Marriage T.N."/>
            <person name="Ferris P.J."/>
            <person name="Hamaji T."/>
            <person name="Toyoda A."/>
            <person name="Fujiyama A."/>
            <person name="Neme R."/>
            <person name="Noguchi H."/>
            <person name="Minakuchi Y."/>
            <person name="Suzuki M."/>
            <person name="Kawai-Toyooka H."/>
            <person name="Smith D.R."/>
            <person name="Sparks H."/>
            <person name="Anderson J."/>
            <person name="Bakaric R."/>
            <person name="Luria V."/>
            <person name="Karger A."/>
            <person name="Kirschner M.W."/>
            <person name="Durand P.M."/>
            <person name="Michod R.E."/>
            <person name="Nozaki H."/>
            <person name="Olson B.J."/>
        </authorList>
    </citation>
    <scope>NUCLEOTIDE SEQUENCE [LARGE SCALE GENOMIC DNA]</scope>
    <source>
        <strain evidence="6">NIES-2863</strain>
    </source>
</reference>
<name>A0A150G1I4_GONPE</name>
<sequence>MRLFGVAAFTGDPPAIAAARRELKNAFSANRHLTDRREINEKLAEAVEANEFVRHNVVQAVKKDCGAYEISPEKAQQLRELPPDQRRPPARS</sequence>
<dbReference type="GO" id="GO:0005759">
    <property type="term" value="C:mitochondrial matrix"/>
    <property type="evidence" value="ECO:0007669"/>
    <property type="project" value="UniProtKB-SubCell"/>
</dbReference>
<dbReference type="STRING" id="33097.A0A150G1I4"/>
<comment type="caution">
    <text evidence="5">The sequence shown here is derived from an EMBL/GenBank/DDBJ whole genome shotgun (WGS) entry which is preliminary data.</text>
</comment>
<dbReference type="EMBL" id="LSYV01000084">
    <property type="protein sequence ID" value="KXZ43671.1"/>
    <property type="molecule type" value="Genomic_DNA"/>
</dbReference>
<dbReference type="InterPro" id="IPR045298">
    <property type="entry name" value="Complex1_LYR_LYRM7"/>
</dbReference>
<accession>A0A150G1I4</accession>
<evidence type="ECO:0000256" key="4">
    <source>
        <dbReference type="SAM" id="MobiDB-lite"/>
    </source>
</evidence>
<feature type="compositionally biased region" description="Basic and acidic residues" evidence="4">
    <location>
        <begin position="81"/>
        <end position="92"/>
    </location>
</feature>
<organism evidence="5 6">
    <name type="scientific">Gonium pectorale</name>
    <name type="common">Green alga</name>
    <dbReference type="NCBI Taxonomy" id="33097"/>
    <lineage>
        <taxon>Eukaryota</taxon>
        <taxon>Viridiplantae</taxon>
        <taxon>Chlorophyta</taxon>
        <taxon>core chlorophytes</taxon>
        <taxon>Chlorophyceae</taxon>
        <taxon>CS clade</taxon>
        <taxon>Chlamydomonadales</taxon>
        <taxon>Volvocaceae</taxon>
        <taxon>Gonium</taxon>
    </lineage>
</organism>
<keyword evidence="2" id="KW-0496">Mitochondrion</keyword>
<dbReference type="InterPro" id="IPR050435">
    <property type="entry name" value="MZM1/LYRM7"/>
</dbReference>
<dbReference type="CDD" id="cd20267">
    <property type="entry name" value="Complex1_LYR_LYRM7"/>
    <property type="match status" value="1"/>
</dbReference>
<dbReference type="Proteomes" id="UP000075714">
    <property type="component" value="Unassembled WGS sequence"/>
</dbReference>
<evidence type="ECO:0000256" key="3">
    <source>
        <dbReference type="ARBA" id="ARBA00023186"/>
    </source>
</evidence>